<name>A0A7R9DME6_TIMPO</name>
<protein>
    <submittedName>
        <fullName evidence="3">Uncharacterized protein</fullName>
    </submittedName>
</protein>
<keyword evidence="1" id="KW-0193">Cuticle</keyword>
<evidence type="ECO:0000313" key="3">
    <source>
        <dbReference type="EMBL" id="CAD7416349.1"/>
    </source>
</evidence>
<dbReference type="GO" id="GO:0042302">
    <property type="term" value="F:structural constituent of cuticle"/>
    <property type="evidence" value="ECO:0007669"/>
    <property type="project" value="UniProtKB-KW"/>
</dbReference>
<organism evidence="3">
    <name type="scientific">Timema poppense</name>
    <name type="common">Walking stick</name>
    <dbReference type="NCBI Taxonomy" id="170557"/>
    <lineage>
        <taxon>Eukaryota</taxon>
        <taxon>Metazoa</taxon>
        <taxon>Ecdysozoa</taxon>
        <taxon>Arthropoda</taxon>
        <taxon>Hexapoda</taxon>
        <taxon>Insecta</taxon>
        <taxon>Pterygota</taxon>
        <taxon>Neoptera</taxon>
        <taxon>Polyneoptera</taxon>
        <taxon>Phasmatodea</taxon>
        <taxon>Timematodea</taxon>
        <taxon>Timematoidea</taxon>
        <taxon>Timematidae</taxon>
        <taxon>Timema</taxon>
    </lineage>
</organism>
<dbReference type="Pfam" id="PF11018">
    <property type="entry name" value="Cuticle_3"/>
    <property type="match status" value="1"/>
</dbReference>
<evidence type="ECO:0000256" key="2">
    <source>
        <dbReference type="ARBA" id="ARBA00022737"/>
    </source>
</evidence>
<accession>A0A7R9DME6</accession>
<gene>
    <name evidence="3" type="ORF">TPSB3V08_LOCUS10975</name>
</gene>
<dbReference type="AlphaFoldDB" id="A0A7R9DME6"/>
<reference evidence="3" key="1">
    <citation type="submission" date="2020-11" db="EMBL/GenBank/DDBJ databases">
        <authorList>
            <person name="Tran Van P."/>
        </authorList>
    </citation>
    <scope>NUCLEOTIDE SEQUENCE</scope>
</reference>
<sequence length="150" mass="15364">MKIEHRYTYKKLPMKNTNPLQAIAIMSSHHENGLALKFLILAAALAVANAGYLGAPAITSYAPGAYAAAPAYTQAYAAPAYHSGYASPAVAAYHGGYAAPAYAGAYHGGYAAPAYAGAYHGGYAAPALSYSAAPVVSHVSFEGLGATYGW</sequence>
<dbReference type="EMBL" id="OD010911">
    <property type="protein sequence ID" value="CAD7416349.1"/>
    <property type="molecule type" value="Genomic_DNA"/>
</dbReference>
<proteinExistence type="predicted"/>
<evidence type="ECO:0000256" key="1">
    <source>
        <dbReference type="ARBA" id="ARBA00022460"/>
    </source>
</evidence>
<keyword evidence="2" id="KW-0677">Repeat</keyword>
<dbReference type="InterPro" id="IPR022727">
    <property type="entry name" value="Cuticle_C1"/>
</dbReference>